<comment type="caution">
    <text evidence="2">The sequence shown here is derived from an EMBL/GenBank/DDBJ whole genome shotgun (WGS) entry which is preliminary data.</text>
</comment>
<keyword evidence="3" id="KW-1185">Reference proteome</keyword>
<dbReference type="EMBL" id="JBHLXP010000001">
    <property type="protein sequence ID" value="MFC0047736.1"/>
    <property type="molecule type" value="Genomic_DNA"/>
</dbReference>
<evidence type="ECO:0000256" key="1">
    <source>
        <dbReference type="SAM" id="SignalP"/>
    </source>
</evidence>
<dbReference type="SUPFAM" id="SSF56935">
    <property type="entry name" value="Porins"/>
    <property type="match status" value="1"/>
</dbReference>
<reference evidence="2 3" key="1">
    <citation type="submission" date="2024-09" db="EMBL/GenBank/DDBJ databases">
        <authorList>
            <person name="Sun Q."/>
            <person name="Mori K."/>
        </authorList>
    </citation>
    <scope>NUCLEOTIDE SEQUENCE [LARGE SCALE GENOMIC DNA]</scope>
    <source>
        <strain evidence="2 3">KCTC 23315</strain>
    </source>
</reference>
<evidence type="ECO:0008006" key="4">
    <source>
        <dbReference type="Google" id="ProtNLM"/>
    </source>
</evidence>
<feature type="chain" id="PRO_5045455081" description="Porin" evidence="1">
    <location>
        <begin position="26"/>
        <end position="381"/>
    </location>
</feature>
<dbReference type="RefSeq" id="WP_377241263.1">
    <property type="nucleotide sequence ID" value="NZ_JBHLXP010000001.1"/>
</dbReference>
<name>A0ABV6BA45_9GAMM</name>
<organism evidence="2 3">
    <name type="scientific">Rheinheimera tilapiae</name>
    <dbReference type="NCBI Taxonomy" id="875043"/>
    <lineage>
        <taxon>Bacteria</taxon>
        <taxon>Pseudomonadati</taxon>
        <taxon>Pseudomonadota</taxon>
        <taxon>Gammaproteobacteria</taxon>
        <taxon>Chromatiales</taxon>
        <taxon>Chromatiaceae</taxon>
        <taxon>Rheinheimera</taxon>
    </lineage>
</organism>
<evidence type="ECO:0000313" key="3">
    <source>
        <dbReference type="Proteomes" id="UP001589813"/>
    </source>
</evidence>
<evidence type="ECO:0000313" key="2">
    <source>
        <dbReference type="EMBL" id="MFC0047736.1"/>
    </source>
</evidence>
<feature type="signal peptide" evidence="1">
    <location>
        <begin position="1"/>
        <end position="25"/>
    </location>
</feature>
<keyword evidence="1" id="KW-0732">Signal</keyword>
<sequence length="381" mass="42954">MNWQNPKQQAVSLLACALFASSGQAAEFNWSGFLTLAAGKTLSGSVQGQNEVGINCPCMISDFSQSGVIDSSWDFAADSKLGLQGNLQLSEQLSLTAQLVSRGARDWDPNLEWVYAGWQLGDSDLIQVGRKRLPLFYFSEQQDVSFTYPWVHLPPQTYGWEAVNYNGINWNHSFQAGDWSGLVNTFAGSETRKDNDYMKIYNGIDSETDTRWRKIIGAEVLMNRDWFEGRLMLMKSDTQSRLASDNADWSAPTEQMLFGASGLIDYQDWIVSAELFFSDRTESYGRDLAYTLTTGKRLDGWVWYLTHGLYQQKINAMNPLELTTEADQEKHRLSSAVVRFDVSSAAAVKIQLDHWQDGGGQWFKQTYGDANALSISYDRVF</sequence>
<protein>
    <recommendedName>
        <fullName evidence="4">Porin</fullName>
    </recommendedName>
</protein>
<accession>A0ABV6BA45</accession>
<dbReference type="Proteomes" id="UP001589813">
    <property type="component" value="Unassembled WGS sequence"/>
</dbReference>
<proteinExistence type="predicted"/>
<gene>
    <name evidence="2" type="ORF">ACFFJP_05505</name>
</gene>